<keyword evidence="12" id="KW-1185">Reference proteome</keyword>
<keyword evidence="7" id="KW-0675">Receptor</keyword>
<evidence type="ECO:0000256" key="1">
    <source>
        <dbReference type="ARBA" id="ARBA00004651"/>
    </source>
</evidence>
<organism evidence="11 12">
    <name type="scientific">Ladona fulva</name>
    <name type="common">Scarce chaser dragonfly</name>
    <name type="synonym">Libellula fulva</name>
    <dbReference type="NCBI Taxonomy" id="123851"/>
    <lineage>
        <taxon>Eukaryota</taxon>
        <taxon>Metazoa</taxon>
        <taxon>Ecdysozoa</taxon>
        <taxon>Arthropoda</taxon>
        <taxon>Hexapoda</taxon>
        <taxon>Insecta</taxon>
        <taxon>Pterygota</taxon>
        <taxon>Palaeoptera</taxon>
        <taxon>Odonata</taxon>
        <taxon>Epiprocta</taxon>
        <taxon>Anisoptera</taxon>
        <taxon>Libelluloidea</taxon>
        <taxon>Libellulidae</taxon>
        <taxon>Ladona</taxon>
    </lineage>
</organism>
<feature type="compositionally biased region" description="Polar residues" evidence="8">
    <location>
        <begin position="192"/>
        <end position="206"/>
    </location>
</feature>
<dbReference type="GO" id="GO:0005886">
    <property type="term" value="C:plasma membrane"/>
    <property type="evidence" value="ECO:0007669"/>
    <property type="project" value="UniProtKB-SubCell"/>
</dbReference>
<evidence type="ECO:0000256" key="4">
    <source>
        <dbReference type="ARBA" id="ARBA00022692"/>
    </source>
</evidence>
<proteinExistence type="inferred from homology"/>
<dbReference type="Pfam" id="PF00001">
    <property type="entry name" value="7tm_1"/>
    <property type="match status" value="1"/>
</dbReference>
<keyword evidence="5 9" id="KW-1133">Transmembrane helix</keyword>
<feature type="compositionally biased region" description="Polar residues" evidence="8">
    <location>
        <begin position="152"/>
        <end position="168"/>
    </location>
</feature>
<dbReference type="GO" id="GO:0042277">
    <property type="term" value="F:peptide binding"/>
    <property type="evidence" value="ECO:0007669"/>
    <property type="project" value="TreeGrafter"/>
</dbReference>
<dbReference type="GO" id="GO:0004930">
    <property type="term" value="F:G protein-coupled receptor activity"/>
    <property type="evidence" value="ECO:0007669"/>
    <property type="project" value="InterPro"/>
</dbReference>
<dbReference type="Proteomes" id="UP000792457">
    <property type="component" value="Unassembled WGS sequence"/>
</dbReference>
<feature type="compositionally biased region" description="Basic and acidic residues" evidence="8">
    <location>
        <begin position="257"/>
        <end position="266"/>
    </location>
</feature>
<feature type="compositionally biased region" description="Gly residues" evidence="8">
    <location>
        <begin position="27"/>
        <end position="37"/>
    </location>
</feature>
<keyword evidence="3" id="KW-1003">Cell membrane</keyword>
<comment type="similarity">
    <text evidence="2">Belongs to the G-protein coupled receptor 1 family.</text>
</comment>
<feature type="domain" description="G-protein coupled receptors family 1 profile" evidence="10">
    <location>
        <begin position="1"/>
        <end position="125"/>
    </location>
</feature>
<dbReference type="Gene3D" id="1.20.1070.10">
    <property type="entry name" value="Rhodopsin 7-helix transmembrane proteins"/>
    <property type="match status" value="1"/>
</dbReference>
<dbReference type="PANTHER" id="PTHR24241:SF59">
    <property type="entry name" value="ADIPOKINETIC HORMONE RECEPTOR, ISOFORM C"/>
    <property type="match status" value="1"/>
</dbReference>
<dbReference type="PROSITE" id="PS50262">
    <property type="entry name" value="G_PROTEIN_RECEP_F1_2"/>
    <property type="match status" value="1"/>
</dbReference>
<name>A0A8K0JWT3_LADFU</name>
<comment type="subcellular location">
    <subcellularLocation>
        <location evidence="1">Cell membrane</location>
        <topology evidence="1">Multi-pass membrane protein</topology>
    </subcellularLocation>
</comment>
<evidence type="ECO:0000256" key="2">
    <source>
        <dbReference type="ARBA" id="ARBA00010663"/>
    </source>
</evidence>
<protein>
    <recommendedName>
        <fullName evidence="10">G-protein coupled receptors family 1 profile domain-containing protein</fullName>
    </recommendedName>
</protein>
<dbReference type="SUPFAM" id="SSF81321">
    <property type="entry name" value="Family A G protein-coupled receptor-like"/>
    <property type="match status" value="1"/>
</dbReference>
<sequence length="280" mass="31342">MICEGSEKVFKSEMSEECGRVRRMTCGAGGSRRGGGPGEDRRGRRGRGTHRPTDLNRCRLMRRAKIKSLRISVVIVVAFVVWWTPYYTMMIIFIFLNPDKHLSEDLQSGIFFFGMSNSLVNPLIYGAFHLWRPSGRRSSYRSTGCNRDGSTRRSTATNVSMLNRSASRSKGAALTLPNTASHAPRHREEETSLVSSPDGTIITQPSFHRKQRQPSHYTRNSHNQGQNNNVTAHEKDGKLILLTPKRGRNISACPPERLQDIRDKSPTEPSSGESTLAARA</sequence>
<feature type="compositionally biased region" description="Polar residues" evidence="8">
    <location>
        <begin position="214"/>
        <end position="231"/>
    </location>
</feature>
<evidence type="ECO:0000256" key="5">
    <source>
        <dbReference type="ARBA" id="ARBA00022989"/>
    </source>
</evidence>
<dbReference type="GO" id="GO:0032870">
    <property type="term" value="P:cellular response to hormone stimulus"/>
    <property type="evidence" value="ECO:0007669"/>
    <property type="project" value="TreeGrafter"/>
</dbReference>
<reference evidence="11" key="1">
    <citation type="submission" date="2013-04" db="EMBL/GenBank/DDBJ databases">
        <authorList>
            <person name="Qu J."/>
            <person name="Murali S.C."/>
            <person name="Bandaranaike D."/>
            <person name="Bellair M."/>
            <person name="Blankenburg K."/>
            <person name="Chao H."/>
            <person name="Dinh H."/>
            <person name="Doddapaneni H."/>
            <person name="Downs B."/>
            <person name="Dugan-Rocha S."/>
            <person name="Elkadiri S."/>
            <person name="Gnanaolivu R.D."/>
            <person name="Hernandez B."/>
            <person name="Javaid M."/>
            <person name="Jayaseelan J.C."/>
            <person name="Lee S."/>
            <person name="Li M."/>
            <person name="Ming W."/>
            <person name="Munidasa M."/>
            <person name="Muniz J."/>
            <person name="Nguyen L."/>
            <person name="Ongeri F."/>
            <person name="Osuji N."/>
            <person name="Pu L.-L."/>
            <person name="Puazo M."/>
            <person name="Qu C."/>
            <person name="Quiroz J."/>
            <person name="Raj R."/>
            <person name="Weissenberger G."/>
            <person name="Xin Y."/>
            <person name="Zou X."/>
            <person name="Han Y."/>
            <person name="Richards S."/>
            <person name="Worley K."/>
            <person name="Muzny D."/>
            <person name="Gibbs R."/>
        </authorList>
    </citation>
    <scope>NUCLEOTIDE SEQUENCE</scope>
    <source>
        <strain evidence="11">Sampled in the wild</strain>
    </source>
</reference>
<reference evidence="11" key="2">
    <citation type="submission" date="2017-10" db="EMBL/GenBank/DDBJ databases">
        <title>Ladona fulva Genome sequencing and assembly.</title>
        <authorList>
            <person name="Murali S."/>
            <person name="Richards S."/>
            <person name="Bandaranaike D."/>
            <person name="Bellair M."/>
            <person name="Blankenburg K."/>
            <person name="Chao H."/>
            <person name="Dinh H."/>
            <person name="Doddapaneni H."/>
            <person name="Dugan-Rocha S."/>
            <person name="Elkadiri S."/>
            <person name="Gnanaolivu R."/>
            <person name="Hernandez B."/>
            <person name="Skinner E."/>
            <person name="Javaid M."/>
            <person name="Lee S."/>
            <person name="Li M."/>
            <person name="Ming W."/>
            <person name="Munidasa M."/>
            <person name="Muniz J."/>
            <person name="Nguyen L."/>
            <person name="Hughes D."/>
            <person name="Osuji N."/>
            <person name="Pu L.-L."/>
            <person name="Puazo M."/>
            <person name="Qu C."/>
            <person name="Quiroz J."/>
            <person name="Raj R."/>
            <person name="Weissenberger G."/>
            <person name="Xin Y."/>
            <person name="Zou X."/>
            <person name="Han Y."/>
            <person name="Worley K."/>
            <person name="Muzny D."/>
            <person name="Gibbs R."/>
        </authorList>
    </citation>
    <scope>NUCLEOTIDE SEQUENCE</scope>
    <source>
        <strain evidence="11">Sampled in the wild</strain>
    </source>
</reference>
<dbReference type="AlphaFoldDB" id="A0A8K0JWT3"/>
<evidence type="ECO:0000259" key="10">
    <source>
        <dbReference type="PROSITE" id="PS50262"/>
    </source>
</evidence>
<feature type="region of interest" description="Disordered" evidence="8">
    <location>
        <begin position="26"/>
        <end position="54"/>
    </location>
</feature>
<dbReference type="InterPro" id="IPR000276">
    <property type="entry name" value="GPCR_Rhodpsn"/>
</dbReference>
<dbReference type="OrthoDB" id="6022667at2759"/>
<dbReference type="PANTHER" id="PTHR24241">
    <property type="entry name" value="NEUROPEPTIDE RECEPTOR-RELATED G-PROTEIN COUPLED RECEPTOR"/>
    <property type="match status" value="1"/>
</dbReference>
<feature type="transmembrane region" description="Helical" evidence="9">
    <location>
        <begin position="108"/>
        <end position="131"/>
    </location>
</feature>
<keyword evidence="6 9" id="KW-0472">Membrane</keyword>
<dbReference type="InterPro" id="IPR017452">
    <property type="entry name" value="GPCR_Rhodpsn_7TM"/>
</dbReference>
<feature type="transmembrane region" description="Helical" evidence="9">
    <location>
        <begin position="69"/>
        <end position="96"/>
    </location>
</feature>
<evidence type="ECO:0000256" key="7">
    <source>
        <dbReference type="ARBA" id="ARBA00023170"/>
    </source>
</evidence>
<evidence type="ECO:0000256" key="6">
    <source>
        <dbReference type="ARBA" id="ARBA00023136"/>
    </source>
</evidence>
<evidence type="ECO:0000256" key="3">
    <source>
        <dbReference type="ARBA" id="ARBA00022475"/>
    </source>
</evidence>
<feature type="region of interest" description="Disordered" evidence="8">
    <location>
        <begin position="135"/>
        <end position="280"/>
    </location>
</feature>
<evidence type="ECO:0000256" key="8">
    <source>
        <dbReference type="SAM" id="MobiDB-lite"/>
    </source>
</evidence>
<comment type="caution">
    <text evidence="11">The sequence shown here is derived from an EMBL/GenBank/DDBJ whole genome shotgun (WGS) entry which is preliminary data.</text>
</comment>
<evidence type="ECO:0000313" key="11">
    <source>
        <dbReference type="EMBL" id="KAG8224087.1"/>
    </source>
</evidence>
<gene>
    <name evidence="11" type="ORF">J437_LFUL001781</name>
</gene>
<evidence type="ECO:0000256" key="9">
    <source>
        <dbReference type="SAM" id="Phobius"/>
    </source>
</evidence>
<dbReference type="EMBL" id="KZ308184">
    <property type="protein sequence ID" value="KAG8224087.1"/>
    <property type="molecule type" value="Genomic_DNA"/>
</dbReference>
<evidence type="ECO:0000313" key="12">
    <source>
        <dbReference type="Proteomes" id="UP000792457"/>
    </source>
</evidence>
<accession>A0A8K0JWT3</accession>
<keyword evidence="4 9" id="KW-0812">Transmembrane</keyword>